<dbReference type="InterPro" id="IPR000742">
    <property type="entry name" value="EGF"/>
</dbReference>
<evidence type="ECO:0000259" key="2">
    <source>
        <dbReference type="SMART" id="SM00181"/>
    </source>
</evidence>
<reference evidence="4" key="1">
    <citation type="submission" date="2016-11" db="UniProtKB">
        <authorList>
            <consortium name="WormBaseParasite"/>
        </authorList>
    </citation>
    <scope>IDENTIFICATION</scope>
</reference>
<dbReference type="AlphaFoldDB" id="A0A1I8BKY7"/>
<dbReference type="WBParaSite" id="MhA1_Contig299.frz3.fgene4">
    <property type="protein sequence ID" value="MhA1_Contig299.frz3.fgene4"/>
    <property type="gene ID" value="MhA1_Contig299.frz3.fgene4"/>
</dbReference>
<dbReference type="Pfam" id="PF00058">
    <property type="entry name" value="Ldl_recept_b"/>
    <property type="match status" value="1"/>
</dbReference>
<feature type="domain" description="EGF-like" evidence="2">
    <location>
        <begin position="207"/>
        <end position="245"/>
    </location>
</feature>
<dbReference type="OMA" id="ANKTDIC"/>
<organism evidence="3 4">
    <name type="scientific">Meloidogyne hapla</name>
    <name type="common">Root-knot nematode worm</name>
    <dbReference type="NCBI Taxonomy" id="6305"/>
    <lineage>
        <taxon>Eukaryota</taxon>
        <taxon>Metazoa</taxon>
        <taxon>Ecdysozoa</taxon>
        <taxon>Nematoda</taxon>
        <taxon>Chromadorea</taxon>
        <taxon>Rhabditida</taxon>
        <taxon>Tylenchina</taxon>
        <taxon>Tylenchomorpha</taxon>
        <taxon>Tylenchoidea</taxon>
        <taxon>Meloidogynidae</taxon>
        <taxon>Meloidogyninae</taxon>
        <taxon>Meloidogyne</taxon>
    </lineage>
</organism>
<dbReference type="InterPro" id="IPR011042">
    <property type="entry name" value="6-blade_b-propeller_TolB-like"/>
</dbReference>
<dbReference type="SUPFAM" id="SSF63825">
    <property type="entry name" value="YWTD domain"/>
    <property type="match status" value="3"/>
</dbReference>
<accession>A0A1I8BKY7</accession>
<dbReference type="SMART" id="SM00135">
    <property type="entry name" value="LY"/>
    <property type="match status" value="9"/>
</dbReference>
<dbReference type="PANTHER" id="PTHR46513">
    <property type="entry name" value="VITELLOGENIN RECEPTOR-LIKE PROTEIN-RELATED-RELATED"/>
    <property type="match status" value="1"/>
</dbReference>
<dbReference type="GO" id="GO:0017147">
    <property type="term" value="F:Wnt-protein binding"/>
    <property type="evidence" value="ECO:0007669"/>
    <property type="project" value="TreeGrafter"/>
</dbReference>
<feature type="repeat" description="LDL-receptor class B" evidence="1">
    <location>
        <begin position="112"/>
        <end position="156"/>
    </location>
</feature>
<keyword evidence="3" id="KW-1185">Reference proteome</keyword>
<dbReference type="PROSITE" id="PS51120">
    <property type="entry name" value="LDLRB"/>
    <property type="match status" value="3"/>
</dbReference>
<dbReference type="Gene3D" id="2.120.10.30">
    <property type="entry name" value="TolB, C-terminal domain"/>
    <property type="match status" value="3"/>
</dbReference>
<dbReference type="InterPro" id="IPR000033">
    <property type="entry name" value="LDLR_classB_rpt"/>
</dbReference>
<protein>
    <submittedName>
        <fullName evidence="4">EGF-like domain-containing protein</fullName>
    </submittedName>
</protein>
<dbReference type="GO" id="GO:0042813">
    <property type="term" value="F:Wnt receptor activity"/>
    <property type="evidence" value="ECO:0007669"/>
    <property type="project" value="TreeGrafter"/>
</dbReference>
<proteinExistence type="predicted"/>
<feature type="repeat" description="LDL-receptor class B" evidence="1">
    <location>
        <begin position="645"/>
        <end position="689"/>
    </location>
</feature>
<dbReference type="GO" id="GO:0060070">
    <property type="term" value="P:canonical Wnt signaling pathway"/>
    <property type="evidence" value="ECO:0007669"/>
    <property type="project" value="TreeGrafter"/>
</dbReference>
<evidence type="ECO:0000313" key="3">
    <source>
        <dbReference type="Proteomes" id="UP000095281"/>
    </source>
</evidence>
<dbReference type="Proteomes" id="UP000095281">
    <property type="component" value="Unplaced"/>
</dbReference>
<dbReference type="PANTHER" id="PTHR46513:SF13">
    <property type="entry name" value="EGF-LIKE DOMAIN-CONTAINING PROTEIN"/>
    <property type="match status" value="1"/>
</dbReference>
<name>A0A1I8BKY7_MELHA</name>
<sequence length="786" mass="87217">MQLLLLGILCRIVFTGRISVIRKYTVLLGMELMFKFLLGRAWTSLKVLPLIGLAEIFIGSTHLLIQLKLEVLKNLEASSYDLLASFSYKFLVRAILIHEGIDQPRGLAVDPSRVYFADSKLDYIEFVDYDGKGRVQVLASTKLIQHPHAMSIFEDHIYYSDRRLQRLQLYPKYPNGTSREYPSHSFSKALGVIAIHPVLQPSIKENPCSTSGCSHICALGANGTFTCLCPSGHVIEESGGGRQCVLDKRPFMLLDAEYDPLTNELFYLEHGAPVLLMTATLMSSSMIHKTSLTSNNRTLILANQPPDDPSCMAYDWNGRNIYVGKKHSQTIEVVRTQGEQYHAVILHNDQSPTAVSNPVAIAVDSDRGLLFWLDQGKGGVSTKLAGADLDGNNPLVLVSTDLAELDHLALDTVNRRIYFTEAKAGRITSVSYSGQDKRYILNDAGKQPRAIAFFHNHIYYADTAFDKIMVGDVDSGSGDDQPPEFTEFRANVEHLTNLHVIHPANTRQSHPCHNNNGNCEQLCIPGGQQNKFTCICGTGFAIDEATDKCKFYAESFLVIAGKNYIKSIPTDPLRSKVTAFDTLAGTAITSIDFHYDSKSIFWVDAAGLNKGISRLVLGESESRLIIKNNFGGFTIKSVAVDWVNSNLYFVNADSDRSNIEVAQLNGENRKILLTTRTETPTSIAIDPIARYIYWADQGQTPTIQRAWLDGTHKQVIVHTELKEPTDLIVDPNSHYLYWTDAGMDGIFRVNPMALHTTDGNSELRPELVRSDIAEATGIAIIGQNVH</sequence>
<dbReference type="GO" id="GO:0005886">
    <property type="term" value="C:plasma membrane"/>
    <property type="evidence" value="ECO:0007669"/>
    <property type="project" value="TreeGrafter"/>
</dbReference>
<evidence type="ECO:0000313" key="4">
    <source>
        <dbReference type="WBParaSite" id="MhA1_Contig299.frz3.fgene4"/>
    </source>
</evidence>
<dbReference type="SMART" id="SM00181">
    <property type="entry name" value="EGF"/>
    <property type="match status" value="2"/>
</dbReference>
<evidence type="ECO:0000256" key="1">
    <source>
        <dbReference type="PROSITE-ProRule" id="PRU00461"/>
    </source>
</evidence>
<feature type="repeat" description="LDL-receptor class B" evidence="1">
    <location>
        <begin position="690"/>
        <end position="733"/>
    </location>
</feature>
<dbReference type="InterPro" id="IPR050778">
    <property type="entry name" value="Cueball_EGF_LRP_Nidogen"/>
</dbReference>
<feature type="domain" description="EGF-like" evidence="2">
    <location>
        <begin position="511"/>
        <end position="550"/>
    </location>
</feature>